<dbReference type="EMBL" id="JADPIE010000006">
    <property type="protein sequence ID" value="MBF8437593.1"/>
    <property type="molecule type" value="Genomic_DNA"/>
</dbReference>
<name>A0A931F9H5_9FIRM</name>
<proteinExistence type="predicted"/>
<sequence>MKKINDTLKVKVLIPPEEIVFVDMVFKSYEGIAMLNLDNKRDGLVVLDYTPGTRRIVKEVLADLGEKFEVEIIEDEYNNIK</sequence>
<organism evidence="1 2">
    <name type="scientific">Halonatronomonas betaini</name>
    <dbReference type="NCBI Taxonomy" id="2778430"/>
    <lineage>
        <taxon>Bacteria</taxon>
        <taxon>Bacillati</taxon>
        <taxon>Bacillota</taxon>
        <taxon>Clostridia</taxon>
        <taxon>Halanaerobiales</taxon>
        <taxon>Halarsenatibacteraceae</taxon>
        <taxon>Halonatronomonas</taxon>
    </lineage>
</organism>
<dbReference type="RefSeq" id="WP_270454587.1">
    <property type="nucleotide sequence ID" value="NZ_JADPIE010000006.1"/>
</dbReference>
<evidence type="ECO:0000313" key="1">
    <source>
        <dbReference type="EMBL" id="MBF8437593.1"/>
    </source>
</evidence>
<evidence type="ECO:0000313" key="2">
    <source>
        <dbReference type="Proteomes" id="UP000621436"/>
    </source>
</evidence>
<dbReference type="Pfam" id="PF16256">
    <property type="entry name" value="DUF4911"/>
    <property type="match status" value="1"/>
</dbReference>
<keyword evidence="2" id="KW-1185">Reference proteome</keyword>
<dbReference type="InterPro" id="IPR032587">
    <property type="entry name" value="DUF4911"/>
</dbReference>
<comment type="caution">
    <text evidence="1">The sequence shown here is derived from an EMBL/GenBank/DDBJ whole genome shotgun (WGS) entry which is preliminary data.</text>
</comment>
<protein>
    <submittedName>
        <fullName evidence="1">DUF4911 domain-containing protein</fullName>
    </submittedName>
</protein>
<accession>A0A931F9H5</accession>
<gene>
    <name evidence="1" type="ORF">I0Q91_10900</name>
</gene>
<reference evidence="1" key="1">
    <citation type="submission" date="2020-11" db="EMBL/GenBank/DDBJ databases">
        <title>Halonatronomonas betainensis gen. nov., sp. nov. a novel haloalkaliphilic representative of the family Halanaerobiacae capable of betaine degradation.</title>
        <authorList>
            <person name="Boltyanskaya Y."/>
            <person name="Kevbrin V."/>
            <person name="Detkova E."/>
            <person name="Grouzdev D.S."/>
            <person name="Koziaeva V."/>
            <person name="Zhilina T."/>
        </authorList>
    </citation>
    <scope>NUCLEOTIDE SEQUENCE</scope>
    <source>
        <strain evidence="1">Z-7014</strain>
    </source>
</reference>
<dbReference type="AlphaFoldDB" id="A0A931F9H5"/>
<dbReference type="Proteomes" id="UP000621436">
    <property type="component" value="Unassembled WGS sequence"/>
</dbReference>